<evidence type="ECO:0000313" key="3">
    <source>
        <dbReference type="Proteomes" id="UP000001685"/>
    </source>
</evidence>
<protein>
    <recommendedName>
        <fullName evidence="4">TnsA-like heteromeric transposase endonuclease subunit</fullName>
    </recommendedName>
</protein>
<dbReference type="Proteomes" id="UP000001685">
    <property type="component" value="Chromosome"/>
</dbReference>
<accession>B1VNA8</accession>
<dbReference type="KEGG" id="sgr:SGR_102t"/>
<dbReference type="InterPro" id="IPR048000">
    <property type="entry name" value="TnsA-like"/>
</dbReference>
<proteinExistence type="predicted"/>
<dbReference type="RefSeq" id="WP_012377518.1">
    <property type="nucleotide sequence ID" value="NC_010572.1"/>
</dbReference>
<dbReference type="KEGG" id="sgr:SGR_7037t"/>
<name>B1VNA8_STRGG</name>
<reference evidence="1" key="3">
    <citation type="journal article" date="2008" name="J. Biol. Chem.">
        <title>Phenolic lipids synthesized by type III polyketide synthase confer penicillin resistance on Streptomyces griseus.</title>
        <authorList>
            <person name="Funabashi M."/>
            <person name="Funa N."/>
            <person name="Horinouchi S."/>
        </authorList>
    </citation>
    <scope>NUCLEOTIDE SEQUENCE</scope>
    <source>
        <strain evidence="1">NBRC 13350</strain>
    </source>
</reference>
<evidence type="ECO:0000313" key="1">
    <source>
        <dbReference type="EMBL" id="BAG16931.1"/>
    </source>
</evidence>
<dbReference type="NCBIfam" id="NF033179">
    <property type="entry name" value="TnsA_like_Actin"/>
    <property type="match status" value="1"/>
</dbReference>
<reference evidence="1" key="4">
    <citation type="journal article" date="2008" name="Microbiology">
        <title>Conditionally positive effect of the TetR-family transcriptional regulator AtrA on streptomycin production by Streptomyces griseus.</title>
        <authorList>
            <person name="Hirano S."/>
            <person name="Tanaka K."/>
            <person name="Ohnishi Y."/>
            <person name="Horinouchi S."/>
        </authorList>
    </citation>
    <scope>NUCLEOTIDE SEQUENCE</scope>
    <source>
        <strain evidence="1">NBRC 13350</strain>
    </source>
</reference>
<gene>
    <name evidence="1" type="ordered locus">SGR_102t</name>
    <name evidence="2" type="ordered locus">SGR_7037t</name>
</gene>
<reference evidence="1" key="2">
    <citation type="journal article" date="2008" name="J. Bacteriol.">
        <title>The genome sequence of the streptomycin-producing microorganism Streptomyces griseus IFO 13350.</title>
        <authorList>
            <person name="Ohnishi Y."/>
            <person name="Ishikawa J."/>
            <person name="Hara H."/>
            <person name="Suzuki H."/>
            <person name="Ikenoya M."/>
            <person name="Ikeda H."/>
            <person name="Yamashita A."/>
            <person name="Hattori M."/>
            <person name="Horinouchi S."/>
        </authorList>
    </citation>
    <scope>NUCLEOTIDE SEQUENCE</scope>
    <source>
        <strain evidence="1">NBRC 13350</strain>
    </source>
</reference>
<dbReference type="HOGENOM" id="CLU_076597_0_0_11"/>
<evidence type="ECO:0008006" key="4">
    <source>
        <dbReference type="Google" id="ProtNLM"/>
    </source>
</evidence>
<sequence length="283" mass="31041">MPLMPLFRGRFFDPVIPFSKKQEMLPSAAGSLPRCRFRRVDPAVVEARFVDGAGQEHQVPWLHAAAESPLEECVPVQRFPVLKGRRVAPGWWWAATSGRHVHYGFGAMRTQVMLLDRDPQVTALACRPVELMWRGRGGKVVSHAPHLMARLADGSGVLIDCAGARGAGRRLIQRAVHVEAAAEAAGWHYRVVGAPTPAVEANVRWLAGYRHPRCASSGLSSVSECFRMPRPLVEGVRLLGDPIAVWPAVFHALWRGVLSTPLHRPLHERALTVSAYPGAGAHL</sequence>
<dbReference type="eggNOG" id="ENOG50332IR">
    <property type="taxonomic scope" value="Bacteria"/>
</dbReference>
<reference evidence="3" key="1">
    <citation type="journal article" date="2008" name="J. Bacteriol.">
        <title>Genome sequence of the streptomycin-producing microorganism Streptomyces griseus IFO 13350.</title>
        <authorList>
            <person name="Ohnishi Y."/>
            <person name="Ishikawa J."/>
            <person name="Hara H."/>
            <person name="Suzuki H."/>
            <person name="Ikenoya M."/>
            <person name="Ikeda H."/>
            <person name="Yamashita A."/>
            <person name="Hattori M."/>
            <person name="Horinouchi S."/>
        </authorList>
    </citation>
    <scope>NUCLEOTIDE SEQUENCE [LARGE SCALE GENOMIC DNA]</scope>
    <source>
        <strain evidence="3">JCM 4626 / NBRC 13350</strain>
    </source>
</reference>
<organism evidence="1 3">
    <name type="scientific">Streptomyces griseus subsp. griseus (strain JCM 4626 / CBS 651.72 / NBRC 13350 / KCC S-0626 / ISP 5235)</name>
    <dbReference type="NCBI Taxonomy" id="455632"/>
    <lineage>
        <taxon>Bacteria</taxon>
        <taxon>Bacillati</taxon>
        <taxon>Actinomycetota</taxon>
        <taxon>Actinomycetes</taxon>
        <taxon>Kitasatosporales</taxon>
        <taxon>Streptomycetaceae</taxon>
        <taxon>Streptomyces</taxon>
    </lineage>
</organism>
<dbReference type="EMBL" id="AP009493">
    <property type="protein sequence ID" value="BAG23864.1"/>
    <property type="molecule type" value="Genomic_DNA"/>
</dbReference>
<evidence type="ECO:0000313" key="2">
    <source>
        <dbReference type="EMBL" id="BAG23864.1"/>
    </source>
</evidence>
<dbReference type="EMBL" id="AP009493">
    <property type="protein sequence ID" value="BAG16931.1"/>
    <property type="molecule type" value="Genomic_DNA"/>
</dbReference>
<dbReference type="AlphaFoldDB" id="B1VNA8"/>